<dbReference type="Proteomes" id="UP001158576">
    <property type="component" value="Chromosome 1"/>
</dbReference>
<dbReference type="EMBL" id="OU015566">
    <property type="protein sequence ID" value="CAG5103210.1"/>
    <property type="molecule type" value="Genomic_DNA"/>
</dbReference>
<evidence type="ECO:0000256" key="3">
    <source>
        <dbReference type="ARBA" id="ARBA00022679"/>
    </source>
</evidence>
<keyword evidence="8" id="KW-0472">Membrane</keyword>
<evidence type="ECO:0000256" key="8">
    <source>
        <dbReference type="ARBA" id="ARBA00023136"/>
    </source>
</evidence>
<comment type="similarity">
    <text evidence="2">Belongs to the galactose-3-O-sulfotransferase family.</text>
</comment>
<evidence type="ECO:0000256" key="1">
    <source>
        <dbReference type="ARBA" id="ARBA00004323"/>
    </source>
</evidence>
<keyword evidence="9" id="KW-0325">Glycoprotein</keyword>
<reference evidence="10 11" key="1">
    <citation type="submission" date="2021-04" db="EMBL/GenBank/DDBJ databases">
        <authorList>
            <person name="Bliznina A."/>
        </authorList>
    </citation>
    <scope>NUCLEOTIDE SEQUENCE [LARGE SCALE GENOMIC DNA]</scope>
</reference>
<comment type="subcellular location">
    <subcellularLocation>
        <location evidence="1">Golgi apparatus membrane</location>
        <topology evidence="1">Single-pass type II membrane protein</topology>
    </subcellularLocation>
</comment>
<evidence type="ECO:0000256" key="9">
    <source>
        <dbReference type="ARBA" id="ARBA00023180"/>
    </source>
</evidence>
<gene>
    <name evidence="10" type="ORF">OKIOD_LOCUS9432</name>
</gene>
<evidence type="ECO:0000256" key="6">
    <source>
        <dbReference type="ARBA" id="ARBA00022989"/>
    </source>
</evidence>
<accession>A0ABN7SKJ4</accession>
<evidence type="ECO:0000256" key="7">
    <source>
        <dbReference type="ARBA" id="ARBA00023034"/>
    </source>
</evidence>
<protein>
    <submittedName>
        <fullName evidence="10">Oidioi.mRNA.OKI2018_I69.chr1.g667.t1.cds</fullName>
    </submittedName>
</protein>
<sequence length="377" mass="44208">MDKGFTREDFRADRKQRFLAEKIPEKTIFKRYGDENGIGAAIPYYGSYGGGYPARFQPQFFKPPIIFTNQSIRCHHRFNPDIEPGLFPGAKFFTSIREPFEAFKSNFNYHYGRFFNEKNLERRERWCTVGCWGEPFRSIVGKLNVSAAEYLDVVEKKGLPADEKTPWLFRAKNFQGFELGMDHNNFDIKYIYDEILRLDDIFDLVMVQEYFFESLVLLAEELCTSFKTLYASTDRMVSMPRLKEKNSNAKFTDQQMKTFRKDNIQDYAIYEFFNKTLWEKIDRYGHERMKKDVEKLKMIYKECDEDESLCGIEKRREPSGKAEFDPGTKKELLQLMAENGGACATGVFPKLRAGNQQAATMWTESSHDSREARKKIV</sequence>
<dbReference type="PANTHER" id="PTHR14647">
    <property type="entry name" value="GALACTOSE-3-O-SULFOTRANSFERASE"/>
    <property type="match status" value="1"/>
</dbReference>
<evidence type="ECO:0000256" key="4">
    <source>
        <dbReference type="ARBA" id="ARBA00022692"/>
    </source>
</evidence>
<keyword evidence="7" id="KW-0333">Golgi apparatus</keyword>
<dbReference type="Pfam" id="PF06990">
    <property type="entry name" value="Gal-3-0_sulfotr"/>
    <property type="match status" value="1"/>
</dbReference>
<keyword evidence="11" id="KW-1185">Reference proteome</keyword>
<evidence type="ECO:0000256" key="2">
    <source>
        <dbReference type="ARBA" id="ARBA00008124"/>
    </source>
</evidence>
<evidence type="ECO:0000313" key="10">
    <source>
        <dbReference type="EMBL" id="CAG5103210.1"/>
    </source>
</evidence>
<organism evidence="10 11">
    <name type="scientific">Oikopleura dioica</name>
    <name type="common">Tunicate</name>
    <dbReference type="NCBI Taxonomy" id="34765"/>
    <lineage>
        <taxon>Eukaryota</taxon>
        <taxon>Metazoa</taxon>
        <taxon>Chordata</taxon>
        <taxon>Tunicata</taxon>
        <taxon>Appendicularia</taxon>
        <taxon>Copelata</taxon>
        <taxon>Oikopleuridae</taxon>
        <taxon>Oikopleura</taxon>
    </lineage>
</organism>
<dbReference type="InterPro" id="IPR009729">
    <property type="entry name" value="Gal-3-0_sulfotransfrase"/>
</dbReference>
<proteinExistence type="inferred from homology"/>
<evidence type="ECO:0000256" key="5">
    <source>
        <dbReference type="ARBA" id="ARBA00022968"/>
    </source>
</evidence>
<dbReference type="InterPro" id="IPR027417">
    <property type="entry name" value="P-loop_NTPase"/>
</dbReference>
<evidence type="ECO:0000313" key="11">
    <source>
        <dbReference type="Proteomes" id="UP001158576"/>
    </source>
</evidence>
<keyword evidence="4" id="KW-0812">Transmembrane</keyword>
<dbReference type="PANTHER" id="PTHR14647:SF87">
    <property type="entry name" value="PUTATIVE-RELATED"/>
    <property type="match status" value="1"/>
</dbReference>
<keyword evidence="3" id="KW-0808">Transferase</keyword>
<keyword evidence="6" id="KW-1133">Transmembrane helix</keyword>
<dbReference type="Gene3D" id="3.40.50.300">
    <property type="entry name" value="P-loop containing nucleotide triphosphate hydrolases"/>
    <property type="match status" value="1"/>
</dbReference>
<name>A0ABN7SKJ4_OIKDI</name>
<keyword evidence="5" id="KW-0735">Signal-anchor</keyword>